<sequence length="306" mass="33115">MRSDIAGVAAPPRPVPWLASLGLSPGLRQSLARCGWAVLSVGLFAGIWELLWAIGWADPKLLPPPHVFLGDIPDQARYFNTATRWQIGVNPADGPSPYEAVAITIGATGMRVLVGLLIAATLSIGIGVLIRYFGLLEKLVLPTITLLSPVSPIAWLPVAIFIFGIGNAPAIFMVVVALFFHMVLSTISQIDNVSRAFINVARTMGATKRQIYTRVIVPAILPQLLIVLRLNLFGAWMVVLVAESTGVGFGLGQVIMMARNTFNPSLVFFTIALIGLLGFLSDWLLRLVQKRVLYWVPETAGVLRGL</sequence>
<dbReference type="InterPro" id="IPR035906">
    <property type="entry name" value="MetI-like_sf"/>
</dbReference>
<accession>A0A327MDF8</accession>
<evidence type="ECO:0000256" key="6">
    <source>
        <dbReference type="ARBA" id="ARBA00023136"/>
    </source>
</evidence>
<keyword evidence="3" id="KW-1003">Cell membrane</keyword>
<dbReference type="PANTHER" id="PTHR30151">
    <property type="entry name" value="ALKANE SULFONATE ABC TRANSPORTER-RELATED, MEMBRANE SUBUNIT"/>
    <property type="match status" value="1"/>
</dbReference>
<name>A0A327MDF8_9PROT</name>
<dbReference type="AlphaFoldDB" id="A0A327MDF8"/>
<feature type="transmembrane region" description="Helical" evidence="7">
    <location>
        <begin position="266"/>
        <end position="285"/>
    </location>
</feature>
<keyword evidence="6 7" id="KW-0472">Membrane</keyword>
<keyword evidence="4 7" id="KW-0812">Transmembrane</keyword>
<gene>
    <name evidence="9" type="ORF">DOO78_03090</name>
</gene>
<evidence type="ECO:0000313" key="9">
    <source>
        <dbReference type="EMBL" id="RAI60093.1"/>
    </source>
</evidence>
<comment type="caution">
    <text evidence="9">The sequence shown here is derived from an EMBL/GenBank/DDBJ whole genome shotgun (WGS) entry which is preliminary data.</text>
</comment>
<organism evidence="9 10">
    <name type="scientific">Roseicella frigidaeris</name>
    <dbReference type="NCBI Taxonomy" id="2230885"/>
    <lineage>
        <taxon>Bacteria</taxon>
        <taxon>Pseudomonadati</taxon>
        <taxon>Pseudomonadota</taxon>
        <taxon>Alphaproteobacteria</taxon>
        <taxon>Acetobacterales</taxon>
        <taxon>Roseomonadaceae</taxon>
        <taxon>Roseicella</taxon>
    </lineage>
</organism>
<evidence type="ECO:0000256" key="2">
    <source>
        <dbReference type="ARBA" id="ARBA00022448"/>
    </source>
</evidence>
<proteinExistence type="inferred from homology"/>
<evidence type="ECO:0000256" key="4">
    <source>
        <dbReference type="ARBA" id="ARBA00022692"/>
    </source>
</evidence>
<dbReference type="InterPro" id="IPR000515">
    <property type="entry name" value="MetI-like"/>
</dbReference>
<dbReference type="PANTHER" id="PTHR30151:SF0">
    <property type="entry name" value="ABC TRANSPORTER PERMEASE PROTEIN MJ0413-RELATED"/>
    <property type="match status" value="1"/>
</dbReference>
<evidence type="ECO:0000256" key="3">
    <source>
        <dbReference type="ARBA" id="ARBA00022475"/>
    </source>
</evidence>
<evidence type="ECO:0000256" key="7">
    <source>
        <dbReference type="RuleBase" id="RU363032"/>
    </source>
</evidence>
<evidence type="ECO:0000259" key="8">
    <source>
        <dbReference type="PROSITE" id="PS50928"/>
    </source>
</evidence>
<feature type="transmembrane region" description="Helical" evidence="7">
    <location>
        <begin position="36"/>
        <end position="57"/>
    </location>
</feature>
<dbReference type="GO" id="GO:0055085">
    <property type="term" value="P:transmembrane transport"/>
    <property type="evidence" value="ECO:0007669"/>
    <property type="project" value="InterPro"/>
</dbReference>
<feature type="transmembrane region" description="Helical" evidence="7">
    <location>
        <begin position="171"/>
        <end position="190"/>
    </location>
</feature>
<dbReference type="PROSITE" id="PS50928">
    <property type="entry name" value="ABC_TM1"/>
    <property type="match status" value="1"/>
</dbReference>
<dbReference type="Pfam" id="PF00528">
    <property type="entry name" value="BPD_transp_1"/>
    <property type="match status" value="1"/>
</dbReference>
<dbReference type="EMBL" id="QLIX01000002">
    <property type="protein sequence ID" value="RAI60093.1"/>
    <property type="molecule type" value="Genomic_DNA"/>
</dbReference>
<comment type="similarity">
    <text evidence="7">Belongs to the binding-protein-dependent transport system permease family.</text>
</comment>
<dbReference type="OrthoDB" id="8138334at2"/>
<dbReference type="RefSeq" id="WP_111468278.1">
    <property type="nucleotide sequence ID" value="NZ_QLIX01000002.1"/>
</dbReference>
<evidence type="ECO:0000313" key="10">
    <source>
        <dbReference type="Proteomes" id="UP000249065"/>
    </source>
</evidence>
<keyword evidence="2 7" id="KW-0813">Transport</keyword>
<feature type="domain" description="ABC transmembrane type-1" evidence="8">
    <location>
        <begin position="105"/>
        <end position="289"/>
    </location>
</feature>
<feature type="transmembrane region" description="Helical" evidence="7">
    <location>
        <begin position="211"/>
        <end position="228"/>
    </location>
</feature>
<keyword evidence="5 7" id="KW-1133">Transmembrane helix</keyword>
<dbReference type="SUPFAM" id="SSF161098">
    <property type="entry name" value="MetI-like"/>
    <property type="match status" value="1"/>
</dbReference>
<dbReference type="Proteomes" id="UP000249065">
    <property type="component" value="Unassembled WGS sequence"/>
</dbReference>
<feature type="transmembrane region" description="Helical" evidence="7">
    <location>
        <begin position="234"/>
        <end position="254"/>
    </location>
</feature>
<evidence type="ECO:0000256" key="1">
    <source>
        <dbReference type="ARBA" id="ARBA00004651"/>
    </source>
</evidence>
<protein>
    <submittedName>
        <fullName evidence="9">ABC transporter permease</fullName>
    </submittedName>
</protein>
<comment type="subcellular location">
    <subcellularLocation>
        <location evidence="1 7">Cell membrane</location>
        <topology evidence="1 7">Multi-pass membrane protein</topology>
    </subcellularLocation>
</comment>
<dbReference type="GO" id="GO:0005886">
    <property type="term" value="C:plasma membrane"/>
    <property type="evidence" value="ECO:0007669"/>
    <property type="project" value="UniProtKB-SubCell"/>
</dbReference>
<dbReference type="Gene3D" id="1.10.3720.10">
    <property type="entry name" value="MetI-like"/>
    <property type="match status" value="1"/>
</dbReference>
<feature type="transmembrane region" description="Helical" evidence="7">
    <location>
        <begin position="112"/>
        <end position="134"/>
    </location>
</feature>
<keyword evidence="10" id="KW-1185">Reference proteome</keyword>
<evidence type="ECO:0000256" key="5">
    <source>
        <dbReference type="ARBA" id="ARBA00022989"/>
    </source>
</evidence>
<dbReference type="CDD" id="cd06261">
    <property type="entry name" value="TM_PBP2"/>
    <property type="match status" value="1"/>
</dbReference>
<feature type="transmembrane region" description="Helical" evidence="7">
    <location>
        <begin position="146"/>
        <end position="165"/>
    </location>
</feature>
<reference evidence="10" key="1">
    <citation type="submission" date="2018-06" db="EMBL/GenBank/DDBJ databases">
        <authorList>
            <person name="Khan S.A."/>
        </authorList>
    </citation>
    <scope>NUCLEOTIDE SEQUENCE [LARGE SCALE GENOMIC DNA]</scope>
    <source>
        <strain evidence="10">DB-1506</strain>
    </source>
</reference>